<reference evidence="1" key="1">
    <citation type="submission" date="2020-08" db="EMBL/GenBank/DDBJ databases">
        <title>Genome public.</title>
        <authorList>
            <person name="Liu C."/>
            <person name="Sun Q."/>
        </authorList>
    </citation>
    <scope>NUCLEOTIDE SEQUENCE</scope>
    <source>
        <strain evidence="1">NSJ-28</strain>
    </source>
</reference>
<dbReference type="EMBL" id="JACOPL010000002">
    <property type="protein sequence ID" value="MBC5724440.1"/>
    <property type="molecule type" value="Genomic_DNA"/>
</dbReference>
<comment type="caution">
    <text evidence="1">The sequence shown here is derived from an EMBL/GenBank/DDBJ whole genome shotgun (WGS) entry which is preliminary data.</text>
</comment>
<protein>
    <submittedName>
        <fullName evidence="1">Uncharacterized protein</fullName>
    </submittedName>
</protein>
<dbReference type="RefSeq" id="WP_107631499.1">
    <property type="nucleotide sequence ID" value="NZ_JACOPL010000002.1"/>
</dbReference>
<accession>A0A923RXJ4</accession>
<evidence type="ECO:0000313" key="2">
    <source>
        <dbReference type="Proteomes" id="UP000606499"/>
    </source>
</evidence>
<gene>
    <name evidence="1" type="ORF">H8S45_03010</name>
</gene>
<proteinExistence type="predicted"/>
<keyword evidence="2" id="KW-1185">Reference proteome</keyword>
<organism evidence="1 2">
    <name type="scientific">Agathobaculum faecis</name>
    <dbReference type="NCBI Taxonomy" id="2763013"/>
    <lineage>
        <taxon>Bacteria</taxon>
        <taxon>Bacillati</taxon>
        <taxon>Bacillota</taxon>
        <taxon>Clostridia</taxon>
        <taxon>Eubacteriales</taxon>
        <taxon>Butyricicoccaceae</taxon>
        <taxon>Agathobaculum</taxon>
    </lineage>
</organism>
<dbReference type="AlphaFoldDB" id="A0A923RXJ4"/>
<evidence type="ECO:0000313" key="1">
    <source>
        <dbReference type="EMBL" id="MBC5724440.1"/>
    </source>
</evidence>
<sequence>MNQAGHSVKNTAKNVSLIVLVLLLGVLCAANWLAGMNIDQMPADNLLRRAYDHVFGGAVGYELRSSGVAAAEPAQLALTTDGQLYGVQYSLTDIDAGLEAVRPLWAAVLSDGELEQAEEAELVAALRAGDCALLRYHGAIPLSVAAGWMGGSWQSDLAVETLVYTAGSGQLFVRTDTGALYAAAADADESVLRAAQQGFRGLSCQFSGEAYAVYPETLLFDRETLSLPLLKAGSIDLFDPQSGTGLEDLLDAFGFTPYANYYSEQNDRVRVFVDDVSTLRVNAAGLIQYAAGADSTVRAYDAGEAAGRAALDAQLDCARTILDTAVRAGETDTHASLYAVQHNGNRTTLVFLQMYGGVPVLGDNDFATFVFENGSLTSATIRLQRFHADEVRRTVLPARQAAAGAQGETRSLMVAYRSDGDYFAPGRFYL</sequence>
<name>A0A923RXJ4_9FIRM</name>
<dbReference type="Proteomes" id="UP000606499">
    <property type="component" value="Unassembled WGS sequence"/>
</dbReference>